<dbReference type="GO" id="GO:0055085">
    <property type="term" value="P:transmembrane transport"/>
    <property type="evidence" value="ECO:0007669"/>
    <property type="project" value="InterPro"/>
</dbReference>
<dbReference type="Gene3D" id="3.40.190.10">
    <property type="entry name" value="Periplasmic binding protein-like II"/>
    <property type="match status" value="2"/>
</dbReference>
<dbReference type="EMBL" id="JPWB01000004">
    <property type="protein sequence ID" value="RCK22042.1"/>
    <property type="molecule type" value="Genomic_DNA"/>
</dbReference>
<evidence type="ECO:0000313" key="4">
    <source>
        <dbReference type="EMBL" id="RCK22042.1"/>
    </source>
</evidence>
<feature type="chain" id="PRO_5016662246" evidence="3">
    <location>
        <begin position="24"/>
        <end position="338"/>
    </location>
</feature>
<proteinExistence type="inferred from homology"/>
<dbReference type="Gene3D" id="1.20.58.90">
    <property type="match status" value="1"/>
</dbReference>
<dbReference type="Pfam" id="PF12974">
    <property type="entry name" value="Phosphonate-bd"/>
    <property type="match status" value="1"/>
</dbReference>
<comment type="similarity">
    <text evidence="1">Belongs to the phosphate/phosphite/phosphonate binding protein family.</text>
</comment>
<dbReference type="RefSeq" id="WP_062953850.1">
    <property type="nucleotide sequence ID" value="NZ_JPWB01000004.1"/>
</dbReference>
<name>A0A367VCC3_9PROT</name>
<dbReference type="NCBIfam" id="TIGR03431">
    <property type="entry name" value="PhnD"/>
    <property type="match status" value="1"/>
</dbReference>
<dbReference type="GO" id="GO:0015716">
    <property type="term" value="P:organic phosphonate transport"/>
    <property type="evidence" value="ECO:0007669"/>
    <property type="project" value="InterPro"/>
</dbReference>
<dbReference type="InterPro" id="IPR005770">
    <property type="entry name" value="PhnD"/>
</dbReference>
<reference evidence="4 5" key="1">
    <citation type="submission" date="2014-07" db="EMBL/GenBank/DDBJ databases">
        <title>Draft genome sequence of Thalassospira profundimaris R8-17.</title>
        <authorList>
            <person name="Lai Q."/>
            <person name="Shao Z."/>
        </authorList>
    </citation>
    <scope>NUCLEOTIDE SEQUENCE [LARGE SCALE GENOMIC DNA]</scope>
    <source>
        <strain evidence="4 5">R8-17</strain>
    </source>
</reference>
<dbReference type="InterPro" id="IPR017797">
    <property type="entry name" value="Phosphnate-bd"/>
</dbReference>
<evidence type="ECO:0000313" key="5">
    <source>
        <dbReference type="Proteomes" id="UP000253061"/>
    </source>
</evidence>
<dbReference type="PANTHER" id="PTHR35841">
    <property type="entry name" value="PHOSPHONATES-BINDING PERIPLASMIC PROTEIN"/>
    <property type="match status" value="1"/>
</dbReference>
<comment type="caution">
    <text evidence="4">The sequence shown here is derived from an EMBL/GenBank/DDBJ whole genome shotgun (WGS) entry which is preliminary data.</text>
</comment>
<dbReference type="SUPFAM" id="SSF53850">
    <property type="entry name" value="Periplasmic binding protein-like II"/>
    <property type="match status" value="1"/>
</dbReference>
<sequence length="338" mass="37277">MNVKTIASAAFAATMLASVVAKADVEFKPLEQDPETIVFGIISTESTSNLKAQWQPLIDDMEEALGKDVEAFFAPDYAGIIEGMRFGKVHVGWFGNKSAMEAVDRAGGEVFVQTSKSDGSNGYYSHIITQADNDKVKTLEDMLKCDGSLNFGIGDPNSTSGFLVPSYYVFAKNGVDPKECFKTVRNANHETNLMATANKQVDVAANNSEQLGRTQMNKPEITDKVKVIWTSPLIPSDPMVYRKDLSREMKSEIKAFFLGYGRFGDVESAKEVLANNSDGMGLFMESSNAQLYPIRQLALFKDKLKIQNTEELSAEEKAERVAEIDKKLAELDILVAYQ</sequence>
<accession>A0A367VCC3</accession>
<protein>
    <submittedName>
        <fullName evidence="4">Alkylphosphonate ABC transporter substrate-binding protein</fullName>
    </submittedName>
</protein>
<dbReference type="NCBIfam" id="TIGR01098">
    <property type="entry name" value="3A0109s03R"/>
    <property type="match status" value="1"/>
</dbReference>
<evidence type="ECO:0000256" key="1">
    <source>
        <dbReference type="ARBA" id="ARBA00007162"/>
    </source>
</evidence>
<organism evidence="4 5">
    <name type="scientific">Thalassospira profundimaris</name>
    <dbReference type="NCBI Taxonomy" id="502049"/>
    <lineage>
        <taxon>Bacteria</taxon>
        <taxon>Pseudomonadati</taxon>
        <taxon>Pseudomonadota</taxon>
        <taxon>Alphaproteobacteria</taxon>
        <taxon>Rhodospirillales</taxon>
        <taxon>Thalassospiraceae</taxon>
        <taxon>Thalassospira</taxon>
    </lineage>
</organism>
<gene>
    <name evidence="4" type="ORF">TH6_10180</name>
</gene>
<evidence type="ECO:0000256" key="2">
    <source>
        <dbReference type="ARBA" id="ARBA00022729"/>
    </source>
</evidence>
<dbReference type="PANTHER" id="PTHR35841:SF1">
    <property type="entry name" value="PHOSPHONATES-BINDING PERIPLASMIC PROTEIN"/>
    <property type="match status" value="1"/>
</dbReference>
<dbReference type="AlphaFoldDB" id="A0A367VCC3"/>
<dbReference type="GO" id="GO:0043190">
    <property type="term" value="C:ATP-binding cassette (ABC) transporter complex"/>
    <property type="evidence" value="ECO:0007669"/>
    <property type="project" value="InterPro"/>
</dbReference>
<evidence type="ECO:0000256" key="3">
    <source>
        <dbReference type="SAM" id="SignalP"/>
    </source>
</evidence>
<dbReference type="Proteomes" id="UP000253061">
    <property type="component" value="Unassembled WGS sequence"/>
</dbReference>
<feature type="signal peptide" evidence="3">
    <location>
        <begin position="1"/>
        <end position="23"/>
    </location>
</feature>
<keyword evidence="2 3" id="KW-0732">Signal</keyword>